<dbReference type="EMBL" id="BSUZ01000001">
    <property type="protein sequence ID" value="GMA86427.1"/>
    <property type="molecule type" value="Genomic_DNA"/>
</dbReference>
<dbReference type="PANTHER" id="PTHR43711">
    <property type="entry name" value="TWO-COMPONENT HISTIDINE KINASE"/>
    <property type="match status" value="1"/>
</dbReference>
<dbReference type="PANTHER" id="PTHR43711:SF1">
    <property type="entry name" value="HISTIDINE KINASE 1"/>
    <property type="match status" value="1"/>
</dbReference>
<dbReference type="PRINTS" id="PR00344">
    <property type="entry name" value="BCTRLSENSOR"/>
</dbReference>
<evidence type="ECO:0000259" key="6">
    <source>
        <dbReference type="PROSITE" id="PS50109"/>
    </source>
</evidence>
<dbReference type="Pfam" id="PF02518">
    <property type="entry name" value="HATPase_c"/>
    <property type="match status" value="1"/>
</dbReference>
<dbReference type="InterPro" id="IPR003594">
    <property type="entry name" value="HATPase_dom"/>
</dbReference>
<comment type="catalytic activity">
    <reaction evidence="1">
        <text>ATP + protein L-histidine = ADP + protein N-phospho-L-histidine.</text>
        <dbReference type="EC" id="2.7.13.3"/>
    </reaction>
</comment>
<dbReference type="CDD" id="cd00075">
    <property type="entry name" value="HATPase"/>
    <property type="match status" value="1"/>
</dbReference>
<keyword evidence="5" id="KW-0902">Two-component regulatory system</keyword>
<keyword evidence="4" id="KW-0418">Kinase</keyword>
<dbReference type="SUPFAM" id="SSF55874">
    <property type="entry name" value="ATPase domain of HSP90 chaperone/DNA topoisomerase II/histidine kinase"/>
    <property type="match status" value="1"/>
</dbReference>
<evidence type="ECO:0000256" key="2">
    <source>
        <dbReference type="ARBA" id="ARBA00012438"/>
    </source>
</evidence>
<dbReference type="InterPro" id="IPR050736">
    <property type="entry name" value="Sensor_HK_Regulatory"/>
</dbReference>
<keyword evidence="8" id="KW-1185">Reference proteome</keyword>
<name>A0ABQ6JE08_9ACTN</name>
<evidence type="ECO:0000313" key="8">
    <source>
        <dbReference type="Proteomes" id="UP001157017"/>
    </source>
</evidence>
<keyword evidence="3" id="KW-0808">Transferase</keyword>
<dbReference type="InterPro" id="IPR004358">
    <property type="entry name" value="Sig_transdc_His_kin-like_C"/>
</dbReference>
<dbReference type="Proteomes" id="UP001157017">
    <property type="component" value="Unassembled WGS sequence"/>
</dbReference>
<feature type="domain" description="Histidine kinase" evidence="6">
    <location>
        <begin position="1"/>
        <end position="73"/>
    </location>
</feature>
<protein>
    <recommendedName>
        <fullName evidence="2">histidine kinase</fullName>
        <ecNumber evidence="2">2.7.13.3</ecNumber>
    </recommendedName>
</protein>
<proteinExistence type="predicted"/>
<dbReference type="SMART" id="SM00387">
    <property type="entry name" value="HATPase_c"/>
    <property type="match status" value="1"/>
</dbReference>
<dbReference type="InterPro" id="IPR036890">
    <property type="entry name" value="HATPase_C_sf"/>
</dbReference>
<evidence type="ECO:0000256" key="5">
    <source>
        <dbReference type="ARBA" id="ARBA00023012"/>
    </source>
</evidence>
<dbReference type="Gene3D" id="3.30.565.10">
    <property type="entry name" value="Histidine kinase-like ATPase, C-terminal domain"/>
    <property type="match status" value="1"/>
</dbReference>
<reference evidence="8" key="1">
    <citation type="journal article" date="2019" name="Int. J. Syst. Evol. Microbiol.">
        <title>The Global Catalogue of Microorganisms (GCM) 10K type strain sequencing project: providing services to taxonomists for standard genome sequencing and annotation.</title>
        <authorList>
            <consortium name="The Broad Institute Genomics Platform"/>
            <consortium name="The Broad Institute Genome Sequencing Center for Infectious Disease"/>
            <person name="Wu L."/>
            <person name="Ma J."/>
        </authorList>
    </citation>
    <scope>NUCLEOTIDE SEQUENCE [LARGE SCALE GENOMIC DNA]</scope>
    <source>
        <strain evidence="8">NBRC 108730</strain>
    </source>
</reference>
<accession>A0ABQ6JE08</accession>
<dbReference type="EC" id="2.7.13.3" evidence="2"/>
<evidence type="ECO:0000256" key="3">
    <source>
        <dbReference type="ARBA" id="ARBA00022679"/>
    </source>
</evidence>
<dbReference type="PROSITE" id="PS50109">
    <property type="entry name" value="HIS_KIN"/>
    <property type="match status" value="1"/>
</dbReference>
<evidence type="ECO:0000256" key="1">
    <source>
        <dbReference type="ARBA" id="ARBA00000085"/>
    </source>
</evidence>
<evidence type="ECO:0000313" key="7">
    <source>
        <dbReference type="EMBL" id="GMA86427.1"/>
    </source>
</evidence>
<sequence length="83" mass="8460">MRDHGPGIAPDQVRSVFERFFRADASRARGQGGGSGLGLAIVAAIVNAHRGQVGVTTTPGGGATFVVRLPLRAAQPATPSPAR</sequence>
<evidence type="ECO:0000256" key="4">
    <source>
        <dbReference type="ARBA" id="ARBA00022777"/>
    </source>
</evidence>
<gene>
    <name evidence="7" type="ORF">GCM10025868_16770</name>
</gene>
<comment type="caution">
    <text evidence="7">The sequence shown here is derived from an EMBL/GenBank/DDBJ whole genome shotgun (WGS) entry which is preliminary data.</text>
</comment>
<dbReference type="InterPro" id="IPR005467">
    <property type="entry name" value="His_kinase_dom"/>
</dbReference>
<organism evidence="7 8">
    <name type="scientific">Angustibacter aerolatus</name>
    <dbReference type="NCBI Taxonomy" id="1162965"/>
    <lineage>
        <taxon>Bacteria</taxon>
        <taxon>Bacillati</taxon>
        <taxon>Actinomycetota</taxon>
        <taxon>Actinomycetes</taxon>
        <taxon>Kineosporiales</taxon>
        <taxon>Kineosporiaceae</taxon>
    </lineage>
</organism>